<dbReference type="InterPro" id="IPR012347">
    <property type="entry name" value="Ferritin-like"/>
</dbReference>
<dbReference type="GeneID" id="79865925"/>
<dbReference type="AlphaFoldDB" id="A0A8E2IE99"/>
<accession>A0A8E2IE99</accession>
<protein>
    <recommendedName>
        <fullName evidence="4">DUF3231 family protein</fullName>
    </recommendedName>
</protein>
<evidence type="ECO:0000313" key="2">
    <source>
        <dbReference type="EMBL" id="OOP68296.1"/>
    </source>
</evidence>
<dbReference type="RefSeq" id="WP_078110194.1">
    <property type="nucleotide sequence ID" value="NZ_BOQX01000001.1"/>
</dbReference>
<reference evidence="2 3" key="1">
    <citation type="submission" date="2017-01" db="EMBL/GenBank/DDBJ databases">
        <title>Draft genome sequence of Bacillus oleronius.</title>
        <authorList>
            <person name="Allam M."/>
        </authorList>
    </citation>
    <scope>NUCLEOTIDE SEQUENCE [LARGE SCALE GENOMIC DNA]</scope>
    <source>
        <strain evidence="2 3">DSM 9356</strain>
    </source>
</reference>
<dbReference type="Gene3D" id="1.20.1260.10">
    <property type="match status" value="2"/>
</dbReference>
<evidence type="ECO:0000256" key="1">
    <source>
        <dbReference type="SAM" id="Phobius"/>
    </source>
</evidence>
<dbReference type="Proteomes" id="UP000189761">
    <property type="component" value="Unassembled WGS sequence"/>
</dbReference>
<comment type="caution">
    <text evidence="2">The sequence shown here is derived from an EMBL/GenBank/DDBJ whole genome shotgun (WGS) entry which is preliminary data.</text>
</comment>
<sequence>MAFKQNTKLTATEIAQLWSAYMNSSMCKCIFTSFLATVEDSEIKEIISLGLETANSHQKKLISIFKNESFPIPYGFKVADDVNVDAPRLFSDSFMLYFSYNMGIIAFNFYSLSKTLSVRSDINEYFSNCVQELDQFDTMTKNVLLSKGLFIRSPYLNPKKEVDFVNNKKFMAGWFGDKRPLTVIEITNLFTNQQRNALGKSTMMGFSQVAHSKKVGKFMVRGREISAKHVEILGTVLGENHLPIPMTWDSEVTDSKISPFSDKLMMFMTTTLIGLSIGFYGTSAATSMRRDISLDFVRLSAEIAKYAEEGANIMIENGWLEEPPLSEDRDKLANT</sequence>
<evidence type="ECO:0008006" key="4">
    <source>
        <dbReference type="Google" id="ProtNLM"/>
    </source>
</evidence>
<evidence type="ECO:0000313" key="3">
    <source>
        <dbReference type="Proteomes" id="UP000189761"/>
    </source>
</evidence>
<gene>
    <name evidence="2" type="ORF">BWZ43_11200</name>
</gene>
<proteinExistence type="predicted"/>
<dbReference type="EMBL" id="MTLA01000122">
    <property type="protein sequence ID" value="OOP68296.1"/>
    <property type="molecule type" value="Genomic_DNA"/>
</dbReference>
<keyword evidence="1" id="KW-1133">Transmembrane helix</keyword>
<feature type="transmembrane region" description="Helical" evidence="1">
    <location>
        <begin position="264"/>
        <end position="282"/>
    </location>
</feature>
<keyword evidence="1" id="KW-0472">Membrane</keyword>
<name>A0A8E2IE99_9BACI</name>
<dbReference type="InterPro" id="IPR021617">
    <property type="entry name" value="DUF3231"/>
</dbReference>
<dbReference type="Pfam" id="PF11553">
    <property type="entry name" value="DUF3231"/>
    <property type="match status" value="2"/>
</dbReference>
<keyword evidence="3" id="KW-1185">Reference proteome</keyword>
<keyword evidence="1" id="KW-0812">Transmembrane</keyword>
<organism evidence="2 3">
    <name type="scientific">Heyndrickxia oleronia</name>
    <dbReference type="NCBI Taxonomy" id="38875"/>
    <lineage>
        <taxon>Bacteria</taxon>
        <taxon>Bacillati</taxon>
        <taxon>Bacillota</taxon>
        <taxon>Bacilli</taxon>
        <taxon>Bacillales</taxon>
        <taxon>Bacillaceae</taxon>
        <taxon>Heyndrickxia</taxon>
    </lineage>
</organism>